<dbReference type="PANTHER" id="PTHR10434:SF11">
    <property type="entry name" value="1-ACYL-SN-GLYCEROL-3-PHOSPHATE ACYLTRANSFERASE"/>
    <property type="match status" value="1"/>
</dbReference>
<dbReference type="GO" id="GO:0003841">
    <property type="term" value="F:1-acylglycerol-3-phosphate O-acyltransferase activity"/>
    <property type="evidence" value="ECO:0007669"/>
    <property type="project" value="TreeGrafter"/>
</dbReference>
<dbReference type="Pfam" id="PF01553">
    <property type="entry name" value="Acyltransferase"/>
    <property type="match status" value="1"/>
</dbReference>
<keyword evidence="2" id="KW-0012">Acyltransferase</keyword>
<dbReference type="SMART" id="SM00563">
    <property type="entry name" value="PlsC"/>
    <property type="match status" value="1"/>
</dbReference>
<name>A0A6J7HHS3_9ZZZZ</name>
<gene>
    <name evidence="4" type="ORF">UFOPK3609_01181</name>
</gene>
<dbReference type="SUPFAM" id="SSF69593">
    <property type="entry name" value="Glycerol-3-phosphate (1)-acyltransferase"/>
    <property type="match status" value="1"/>
</dbReference>
<evidence type="ECO:0000256" key="1">
    <source>
        <dbReference type="ARBA" id="ARBA00022679"/>
    </source>
</evidence>
<evidence type="ECO:0000313" key="4">
    <source>
        <dbReference type="EMBL" id="CAB4916633.1"/>
    </source>
</evidence>
<proteinExistence type="predicted"/>
<dbReference type="InterPro" id="IPR002123">
    <property type="entry name" value="Plipid/glycerol_acylTrfase"/>
</dbReference>
<keyword evidence="1" id="KW-0808">Transferase</keyword>
<dbReference type="PANTHER" id="PTHR10434">
    <property type="entry name" value="1-ACYL-SN-GLYCEROL-3-PHOSPHATE ACYLTRANSFERASE"/>
    <property type="match status" value="1"/>
</dbReference>
<sequence length="223" mass="23416">MKLTWAYALVMAVGTPIVRGWGRLRVVGAEHVPATGPVVLMANHDSAWDPVVVGVAAVRRRQVRALAKDSLWKNKVVGAVLDRMGQIPVSRGRGDAAALAAAVAVLRAGGCIGVFPEGTVSRGRTMKVFSGAGRLAQAVEGTPVVGVRITGAVDVVRFPKRPRITVEFLPPVQPLPGESALALTRRVVAEVRSTAPPQIPGRAKAAAGFRQLVAEHDAQRPTG</sequence>
<evidence type="ECO:0000256" key="2">
    <source>
        <dbReference type="ARBA" id="ARBA00023315"/>
    </source>
</evidence>
<feature type="domain" description="Phospholipid/glycerol acyltransferase" evidence="3">
    <location>
        <begin position="38"/>
        <end position="152"/>
    </location>
</feature>
<accession>A0A6J7HHS3</accession>
<organism evidence="4">
    <name type="scientific">freshwater metagenome</name>
    <dbReference type="NCBI Taxonomy" id="449393"/>
    <lineage>
        <taxon>unclassified sequences</taxon>
        <taxon>metagenomes</taxon>
        <taxon>ecological metagenomes</taxon>
    </lineage>
</organism>
<reference evidence="4" key="1">
    <citation type="submission" date="2020-05" db="EMBL/GenBank/DDBJ databases">
        <authorList>
            <person name="Chiriac C."/>
            <person name="Salcher M."/>
            <person name="Ghai R."/>
            <person name="Kavagutti S V."/>
        </authorList>
    </citation>
    <scope>NUCLEOTIDE SEQUENCE</scope>
</reference>
<dbReference type="CDD" id="cd07989">
    <property type="entry name" value="LPLAT_AGPAT-like"/>
    <property type="match status" value="1"/>
</dbReference>
<dbReference type="EMBL" id="CAFBMQ010000181">
    <property type="protein sequence ID" value="CAB4916633.1"/>
    <property type="molecule type" value="Genomic_DNA"/>
</dbReference>
<protein>
    <submittedName>
        <fullName evidence="4">Unannotated protein</fullName>
    </submittedName>
</protein>
<dbReference type="AlphaFoldDB" id="A0A6J7HHS3"/>
<evidence type="ECO:0000259" key="3">
    <source>
        <dbReference type="SMART" id="SM00563"/>
    </source>
</evidence>
<dbReference type="GO" id="GO:0005886">
    <property type="term" value="C:plasma membrane"/>
    <property type="evidence" value="ECO:0007669"/>
    <property type="project" value="TreeGrafter"/>
</dbReference>
<dbReference type="GO" id="GO:0006654">
    <property type="term" value="P:phosphatidic acid biosynthetic process"/>
    <property type="evidence" value="ECO:0007669"/>
    <property type="project" value="TreeGrafter"/>
</dbReference>